<organism evidence="2">
    <name type="scientific">Candidatus Kentrum eta</name>
    <dbReference type="NCBI Taxonomy" id="2126337"/>
    <lineage>
        <taxon>Bacteria</taxon>
        <taxon>Pseudomonadati</taxon>
        <taxon>Pseudomonadota</taxon>
        <taxon>Gammaproteobacteria</taxon>
        <taxon>Candidatus Kentrum</taxon>
    </lineage>
</organism>
<reference evidence="2" key="1">
    <citation type="submission" date="2019-02" db="EMBL/GenBank/DDBJ databases">
        <authorList>
            <person name="Gruber-Vodicka R. H."/>
            <person name="Seah K. B. B."/>
        </authorList>
    </citation>
    <scope>NUCLEOTIDE SEQUENCE</scope>
    <source>
        <strain evidence="1">BECK_SA2B15</strain>
        <strain evidence="2">BECK_SA2B20</strain>
    </source>
</reference>
<accession>A0A450UXX8</accession>
<evidence type="ECO:0000313" key="2">
    <source>
        <dbReference type="EMBL" id="VFJ97361.1"/>
    </source>
</evidence>
<dbReference type="EMBL" id="CAADFI010000110">
    <property type="protein sequence ID" value="VFJ97361.1"/>
    <property type="molecule type" value="Genomic_DNA"/>
</dbReference>
<gene>
    <name evidence="1" type="ORF">BECKH772A_GA0070896_101098</name>
    <name evidence="2" type="ORF">BECKH772B_GA0070898_1011010</name>
</gene>
<dbReference type="EMBL" id="CAADFG010000109">
    <property type="protein sequence ID" value="VFJ96746.1"/>
    <property type="molecule type" value="Genomic_DNA"/>
</dbReference>
<dbReference type="AlphaFoldDB" id="A0A450UXX8"/>
<sequence>MVLYPLPMSLMTTGETLVMNTRASPWPQARLLMALKRLLSTPSPPTRASLA</sequence>
<protein>
    <submittedName>
        <fullName evidence="2">Uncharacterized protein</fullName>
    </submittedName>
</protein>
<evidence type="ECO:0000313" key="1">
    <source>
        <dbReference type="EMBL" id="VFJ96746.1"/>
    </source>
</evidence>
<name>A0A450UXX8_9GAMM</name>
<proteinExistence type="predicted"/>